<feature type="transmembrane region" description="Helical" evidence="1">
    <location>
        <begin position="48"/>
        <end position="68"/>
    </location>
</feature>
<dbReference type="RefSeq" id="XP_005786841.1">
    <property type="nucleotide sequence ID" value="XM_005786784.1"/>
</dbReference>
<keyword evidence="1" id="KW-0472">Membrane</keyword>
<evidence type="ECO:0000313" key="3">
    <source>
        <dbReference type="EnsemblProtists" id="EOD34412"/>
    </source>
</evidence>
<keyword evidence="4" id="KW-1185">Reference proteome</keyword>
<dbReference type="Proteomes" id="UP000013827">
    <property type="component" value="Unassembled WGS sequence"/>
</dbReference>
<dbReference type="KEGG" id="ehx:EMIHUDRAFT_252919"/>
<evidence type="ECO:0000259" key="2">
    <source>
        <dbReference type="Pfam" id="PF26604"/>
    </source>
</evidence>
<feature type="transmembrane region" description="Helical" evidence="1">
    <location>
        <begin position="13"/>
        <end position="36"/>
    </location>
</feature>
<sequence>MTVVPEYLEETDALSWASFWVGSVGAAMMMAGYFSLLRGFLTERSPYYHALNAGGGVLAATGALLEALMGSLGAYPLVVLEGVWGLLGLIELESPFQDRSTRLCAAQPLLFSTRTEVPGDESHPAHFVES</sequence>
<dbReference type="EnsemblProtists" id="EOD34412">
    <property type="protein sequence ID" value="EOD34412"/>
    <property type="gene ID" value="EMIHUDRAFT_252919"/>
</dbReference>
<accession>A0A0D3KF77</accession>
<name>A0A0D3KF77_EMIH1</name>
<evidence type="ECO:0000256" key="1">
    <source>
        <dbReference type="SAM" id="Phobius"/>
    </source>
</evidence>
<protein>
    <recommendedName>
        <fullName evidence="2">CBU-0592-like domain-containing protein</fullName>
    </recommendedName>
</protein>
<keyword evidence="1" id="KW-0812">Transmembrane</keyword>
<reference evidence="4" key="1">
    <citation type="journal article" date="2013" name="Nature">
        <title>Pan genome of the phytoplankton Emiliania underpins its global distribution.</title>
        <authorList>
            <person name="Read B.A."/>
            <person name="Kegel J."/>
            <person name="Klute M.J."/>
            <person name="Kuo A."/>
            <person name="Lefebvre S.C."/>
            <person name="Maumus F."/>
            <person name="Mayer C."/>
            <person name="Miller J."/>
            <person name="Monier A."/>
            <person name="Salamov A."/>
            <person name="Young J."/>
            <person name="Aguilar M."/>
            <person name="Claverie J.M."/>
            <person name="Frickenhaus S."/>
            <person name="Gonzalez K."/>
            <person name="Herman E.K."/>
            <person name="Lin Y.C."/>
            <person name="Napier J."/>
            <person name="Ogata H."/>
            <person name="Sarno A.F."/>
            <person name="Shmutz J."/>
            <person name="Schroeder D."/>
            <person name="de Vargas C."/>
            <person name="Verret F."/>
            <person name="von Dassow P."/>
            <person name="Valentin K."/>
            <person name="Van de Peer Y."/>
            <person name="Wheeler G."/>
            <person name="Dacks J.B."/>
            <person name="Delwiche C.F."/>
            <person name="Dyhrman S.T."/>
            <person name="Glockner G."/>
            <person name="John U."/>
            <person name="Richards T."/>
            <person name="Worden A.Z."/>
            <person name="Zhang X."/>
            <person name="Grigoriev I.V."/>
            <person name="Allen A.E."/>
            <person name="Bidle K."/>
            <person name="Borodovsky M."/>
            <person name="Bowler C."/>
            <person name="Brownlee C."/>
            <person name="Cock J.M."/>
            <person name="Elias M."/>
            <person name="Gladyshev V.N."/>
            <person name="Groth M."/>
            <person name="Guda C."/>
            <person name="Hadaegh A."/>
            <person name="Iglesias-Rodriguez M.D."/>
            <person name="Jenkins J."/>
            <person name="Jones B.M."/>
            <person name="Lawson T."/>
            <person name="Leese F."/>
            <person name="Lindquist E."/>
            <person name="Lobanov A."/>
            <person name="Lomsadze A."/>
            <person name="Malik S.B."/>
            <person name="Marsh M.E."/>
            <person name="Mackinder L."/>
            <person name="Mock T."/>
            <person name="Mueller-Roeber B."/>
            <person name="Pagarete A."/>
            <person name="Parker M."/>
            <person name="Probert I."/>
            <person name="Quesneville H."/>
            <person name="Raines C."/>
            <person name="Rensing S.A."/>
            <person name="Riano-Pachon D.M."/>
            <person name="Richier S."/>
            <person name="Rokitta S."/>
            <person name="Shiraiwa Y."/>
            <person name="Soanes D.M."/>
            <person name="van der Giezen M."/>
            <person name="Wahlund T.M."/>
            <person name="Williams B."/>
            <person name="Wilson W."/>
            <person name="Wolfe G."/>
            <person name="Wurch L.L."/>
        </authorList>
    </citation>
    <scope>NUCLEOTIDE SEQUENCE</scope>
</reference>
<dbReference type="Pfam" id="PF26604">
    <property type="entry name" value="CBU_0592"/>
    <property type="match status" value="1"/>
</dbReference>
<dbReference type="AlphaFoldDB" id="A0A0D3KF77"/>
<reference evidence="3" key="2">
    <citation type="submission" date="2024-10" db="UniProtKB">
        <authorList>
            <consortium name="EnsemblProtists"/>
        </authorList>
    </citation>
    <scope>IDENTIFICATION</scope>
</reference>
<dbReference type="InterPro" id="IPR058058">
    <property type="entry name" value="CBU_0592-like"/>
</dbReference>
<dbReference type="PaxDb" id="2903-EOD34412"/>
<organism evidence="3 4">
    <name type="scientific">Emiliania huxleyi (strain CCMP1516)</name>
    <dbReference type="NCBI Taxonomy" id="280463"/>
    <lineage>
        <taxon>Eukaryota</taxon>
        <taxon>Haptista</taxon>
        <taxon>Haptophyta</taxon>
        <taxon>Prymnesiophyceae</taxon>
        <taxon>Isochrysidales</taxon>
        <taxon>Noelaerhabdaceae</taxon>
        <taxon>Emiliania</taxon>
    </lineage>
</organism>
<dbReference type="GeneID" id="17279684"/>
<dbReference type="HOGENOM" id="CLU_1996896_0_0_1"/>
<evidence type="ECO:0000313" key="4">
    <source>
        <dbReference type="Proteomes" id="UP000013827"/>
    </source>
</evidence>
<proteinExistence type="predicted"/>
<feature type="domain" description="CBU-0592-like" evidence="2">
    <location>
        <begin position="20"/>
        <end position="92"/>
    </location>
</feature>
<keyword evidence="1" id="KW-1133">Transmembrane helix</keyword>